<feature type="region of interest" description="Disordered" evidence="5">
    <location>
        <begin position="201"/>
        <end position="227"/>
    </location>
</feature>
<organism evidence="7 8">
    <name type="scientific">Actinocatenispora thailandica</name>
    <dbReference type="NCBI Taxonomy" id="227318"/>
    <lineage>
        <taxon>Bacteria</taxon>
        <taxon>Bacillati</taxon>
        <taxon>Actinomycetota</taxon>
        <taxon>Actinomycetes</taxon>
        <taxon>Micromonosporales</taxon>
        <taxon>Micromonosporaceae</taxon>
        <taxon>Actinocatenispora</taxon>
    </lineage>
</organism>
<gene>
    <name evidence="7" type="ORF">Athai_33200</name>
</gene>
<evidence type="ECO:0000259" key="6">
    <source>
        <dbReference type="PROSITE" id="PS50977"/>
    </source>
</evidence>
<evidence type="ECO:0000313" key="8">
    <source>
        <dbReference type="Proteomes" id="UP000611640"/>
    </source>
</evidence>
<evidence type="ECO:0000256" key="4">
    <source>
        <dbReference type="PROSITE-ProRule" id="PRU00335"/>
    </source>
</evidence>
<proteinExistence type="predicted"/>
<sequence length="227" mass="24452">MGRQATGRGRNPRGQGDRLRAEIIEATLRLLDELGDDEALSMRAVARAVGVAATSVYLHFTDRDALVLATLRRCHDDLMRAADRAAAGADDPAGQLRARVLVLGTWSSRHPGLYRVLHESAVNRRPEMSFRHEVADSTTAAVRRCMDAGLAPAGDAALVALDLRAAVHGAVALRLSQPQLDWPPLAAQLDRFLTRLVGLRSADPAPATDPHREPQTPAPPPARSGEH</sequence>
<accession>A0A7R7DQD0</accession>
<dbReference type="InterPro" id="IPR025996">
    <property type="entry name" value="MT1864/Rv1816-like_C"/>
</dbReference>
<dbReference type="GO" id="GO:0003700">
    <property type="term" value="F:DNA-binding transcription factor activity"/>
    <property type="evidence" value="ECO:0007669"/>
    <property type="project" value="TreeGrafter"/>
</dbReference>
<dbReference type="GO" id="GO:0000976">
    <property type="term" value="F:transcription cis-regulatory region binding"/>
    <property type="evidence" value="ECO:0007669"/>
    <property type="project" value="TreeGrafter"/>
</dbReference>
<dbReference type="PANTHER" id="PTHR30055">
    <property type="entry name" value="HTH-TYPE TRANSCRIPTIONAL REGULATOR RUTR"/>
    <property type="match status" value="1"/>
</dbReference>
<keyword evidence="2 4" id="KW-0238">DNA-binding</keyword>
<dbReference type="AlphaFoldDB" id="A0A7R7DQD0"/>
<evidence type="ECO:0000256" key="3">
    <source>
        <dbReference type="ARBA" id="ARBA00023163"/>
    </source>
</evidence>
<dbReference type="Gene3D" id="1.10.357.10">
    <property type="entry name" value="Tetracycline Repressor, domain 2"/>
    <property type="match status" value="1"/>
</dbReference>
<reference evidence="7 8" key="1">
    <citation type="submission" date="2020-08" db="EMBL/GenBank/DDBJ databases">
        <title>Whole genome shotgun sequence of Actinocatenispora thailandica NBRC 105041.</title>
        <authorList>
            <person name="Komaki H."/>
            <person name="Tamura T."/>
        </authorList>
    </citation>
    <scope>NUCLEOTIDE SEQUENCE [LARGE SCALE GENOMIC DNA]</scope>
    <source>
        <strain evidence="7 8">NBRC 105041</strain>
    </source>
</reference>
<dbReference type="InterPro" id="IPR009057">
    <property type="entry name" value="Homeodomain-like_sf"/>
</dbReference>
<keyword evidence="1" id="KW-0805">Transcription regulation</keyword>
<dbReference type="InterPro" id="IPR050109">
    <property type="entry name" value="HTH-type_TetR-like_transc_reg"/>
</dbReference>
<dbReference type="Pfam" id="PF13305">
    <property type="entry name" value="TetR_C_33"/>
    <property type="match status" value="1"/>
</dbReference>
<feature type="domain" description="HTH tetR-type" evidence="6">
    <location>
        <begin position="17"/>
        <end position="78"/>
    </location>
</feature>
<dbReference type="RefSeq" id="WP_203962287.1">
    <property type="nucleotide sequence ID" value="NZ_AP023355.1"/>
</dbReference>
<dbReference type="SUPFAM" id="SSF48498">
    <property type="entry name" value="Tetracyclin repressor-like, C-terminal domain"/>
    <property type="match status" value="1"/>
</dbReference>
<dbReference type="KEGG" id="atl:Athai_33200"/>
<keyword evidence="8" id="KW-1185">Reference proteome</keyword>
<evidence type="ECO:0000313" key="7">
    <source>
        <dbReference type="EMBL" id="BCJ35817.1"/>
    </source>
</evidence>
<dbReference type="EMBL" id="AP023355">
    <property type="protein sequence ID" value="BCJ35817.1"/>
    <property type="molecule type" value="Genomic_DNA"/>
</dbReference>
<protein>
    <submittedName>
        <fullName evidence="7">TetR family transcriptional regulator</fullName>
    </submittedName>
</protein>
<dbReference type="PROSITE" id="PS50977">
    <property type="entry name" value="HTH_TETR_2"/>
    <property type="match status" value="1"/>
</dbReference>
<dbReference type="Pfam" id="PF00440">
    <property type="entry name" value="TetR_N"/>
    <property type="match status" value="1"/>
</dbReference>
<dbReference type="Proteomes" id="UP000611640">
    <property type="component" value="Chromosome"/>
</dbReference>
<dbReference type="PANTHER" id="PTHR30055:SF234">
    <property type="entry name" value="HTH-TYPE TRANSCRIPTIONAL REGULATOR BETI"/>
    <property type="match status" value="1"/>
</dbReference>
<evidence type="ECO:0000256" key="1">
    <source>
        <dbReference type="ARBA" id="ARBA00023015"/>
    </source>
</evidence>
<dbReference type="SUPFAM" id="SSF46689">
    <property type="entry name" value="Homeodomain-like"/>
    <property type="match status" value="1"/>
</dbReference>
<name>A0A7R7DQD0_9ACTN</name>
<dbReference type="InterPro" id="IPR036271">
    <property type="entry name" value="Tet_transcr_reg_TetR-rel_C_sf"/>
</dbReference>
<feature type="DNA-binding region" description="H-T-H motif" evidence="4">
    <location>
        <begin position="41"/>
        <end position="60"/>
    </location>
</feature>
<dbReference type="InterPro" id="IPR001647">
    <property type="entry name" value="HTH_TetR"/>
</dbReference>
<feature type="compositionally biased region" description="Pro residues" evidence="5">
    <location>
        <begin position="216"/>
        <end position="227"/>
    </location>
</feature>
<evidence type="ECO:0000256" key="2">
    <source>
        <dbReference type="ARBA" id="ARBA00023125"/>
    </source>
</evidence>
<evidence type="ECO:0000256" key="5">
    <source>
        <dbReference type="SAM" id="MobiDB-lite"/>
    </source>
</evidence>
<keyword evidence="3" id="KW-0804">Transcription</keyword>